<organism evidence="1">
    <name type="scientific">marine sediment metagenome</name>
    <dbReference type="NCBI Taxonomy" id="412755"/>
    <lineage>
        <taxon>unclassified sequences</taxon>
        <taxon>metagenomes</taxon>
        <taxon>ecological metagenomes</taxon>
    </lineage>
</organism>
<protein>
    <submittedName>
        <fullName evidence="1">Uncharacterized protein</fullName>
    </submittedName>
</protein>
<comment type="caution">
    <text evidence="1">The sequence shown here is derived from an EMBL/GenBank/DDBJ whole genome shotgun (WGS) entry which is preliminary data.</text>
</comment>
<accession>A0A0F9MRQ7</accession>
<evidence type="ECO:0000313" key="1">
    <source>
        <dbReference type="EMBL" id="KKN02107.1"/>
    </source>
</evidence>
<name>A0A0F9MRQ7_9ZZZZ</name>
<gene>
    <name evidence="1" type="ORF">LCGC14_1121100</name>
</gene>
<reference evidence="1" key="1">
    <citation type="journal article" date="2015" name="Nature">
        <title>Complex archaea that bridge the gap between prokaryotes and eukaryotes.</title>
        <authorList>
            <person name="Spang A."/>
            <person name="Saw J.H."/>
            <person name="Jorgensen S.L."/>
            <person name="Zaremba-Niedzwiedzka K."/>
            <person name="Martijn J."/>
            <person name="Lind A.E."/>
            <person name="van Eijk R."/>
            <person name="Schleper C."/>
            <person name="Guy L."/>
            <person name="Ettema T.J."/>
        </authorList>
    </citation>
    <scope>NUCLEOTIDE SEQUENCE</scope>
</reference>
<dbReference type="PROSITE" id="PS51257">
    <property type="entry name" value="PROKAR_LIPOPROTEIN"/>
    <property type="match status" value="1"/>
</dbReference>
<sequence>MTRREKETADEPRTYYCPISLGGCGKRLGLRRLPFISRCRRCFKSFRFKGNGSDTLTVERIGATLVANME</sequence>
<proteinExistence type="predicted"/>
<dbReference type="EMBL" id="LAZR01005183">
    <property type="protein sequence ID" value="KKN02107.1"/>
    <property type="molecule type" value="Genomic_DNA"/>
</dbReference>
<dbReference type="AlphaFoldDB" id="A0A0F9MRQ7"/>